<evidence type="ECO:0000313" key="4">
    <source>
        <dbReference type="Proteomes" id="UP001165653"/>
    </source>
</evidence>
<name>A0ABT3FZP7_9BACT</name>
<dbReference type="InterPro" id="IPR005545">
    <property type="entry name" value="YCII"/>
</dbReference>
<sequence>MKYLMKIINADPTIFAALGKEERNEIHRECGAWHEELEKKGQTLFAAALQPAETATTLRHSGGKVVVTDGPFAEAKEVLGGFEVLECADLDEAMAIAKRFPALKSGMAVELLPLVPDGGCMED</sequence>
<evidence type="ECO:0000256" key="1">
    <source>
        <dbReference type="ARBA" id="ARBA00007689"/>
    </source>
</evidence>
<dbReference type="SUPFAM" id="SSF54909">
    <property type="entry name" value="Dimeric alpha+beta barrel"/>
    <property type="match status" value="1"/>
</dbReference>
<dbReference type="PANTHER" id="PTHR35174">
    <property type="entry name" value="BLL7171 PROTEIN-RELATED"/>
    <property type="match status" value="1"/>
</dbReference>
<comment type="similarity">
    <text evidence="1">Belongs to the YciI family.</text>
</comment>
<dbReference type="Proteomes" id="UP001165653">
    <property type="component" value="Unassembled WGS sequence"/>
</dbReference>
<dbReference type="InterPro" id="IPR011008">
    <property type="entry name" value="Dimeric_a/b-barrel"/>
</dbReference>
<gene>
    <name evidence="3" type="ORF">OJ996_04070</name>
</gene>
<comment type="caution">
    <text evidence="3">The sequence shown here is derived from an EMBL/GenBank/DDBJ whole genome shotgun (WGS) entry which is preliminary data.</text>
</comment>
<proteinExistence type="inferred from homology"/>
<dbReference type="Gene3D" id="3.30.70.1060">
    <property type="entry name" value="Dimeric alpha+beta barrel"/>
    <property type="match status" value="1"/>
</dbReference>
<keyword evidence="4" id="KW-1185">Reference proteome</keyword>
<dbReference type="PANTHER" id="PTHR35174:SF3">
    <property type="entry name" value="BLL7171 PROTEIN"/>
    <property type="match status" value="1"/>
</dbReference>
<dbReference type="RefSeq" id="WP_264511444.1">
    <property type="nucleotide sequence ID" value="NZ_JAPDDR010000002.1"/>
</dbReference>
<accession>A0ABT3FZP7</accession>
<dbReference type="EMBL" id="JAPDDR010000002">
    <property type="protein sequence ID" value="MCW1912736.1"/>
    <property type="molecule type" value="Genomic_DNA"/>
</dbReference>
<evidence type="ECO:0000313" key="3">
    <source>
        <dbReference type="EMBL" id="MCW1912736.1"/>
    </source>
</evidence>
<dbReference type="Pfam" id="PF03795">
    <property type="entry name" value="YCII"/>
    <property type="match status" value="1"/>
</dbReference>
<protein>
    <submittedName>
        <fullName evidence="3">YciI family protein</fullName>
    </submittedName>
</protein>
<evidence type="ECO:0000259" key="2">
    <source>
        <dbReference type="Pfam" id="PF03795"/>
    </source>
</evidence>
<reference evidence="3" key="1">
    <citation type="submission" date="2022-10" db="EMBL/GenBank/DDBJ databases">
        <title>Luteolibacter sp. GHJ8, whole genome shotgun sequencing project.</title>
        <authorList>
            <person name="Zhao G."/>
            <person name="Shen L."/>
        </authorList>
    </citation>
    <scope>NUCLEOTIDE SEQUENCE</scope>
    <source>
        <strain evidence="3">GHJ8</strain>
    </source>
</reference>
<organism evidence="3 4">
    <name type="scientific">Luteolibacter rhizosphaerae</name>
    <dbReference type="NCBI Taxonomy" id="2989719"/>
    <lineage>
        <taxon>Bacteria</taxon>
        <taxon>Pseudomonadati</taxon>
        <taxon>Verrucomicrobiota</taxon>
        <taxon>Verrucomicrobiia</taxon>
        <taxon>Verrucomicrobiales</taxon>
        <taxon>Verrucomicrobiaceae</taxon>
        <taxon>Luteolibacter</taxon>
    </lineage>
</organism>
<feature type="domain" description="YCII-related" evidence="2">
    <location>
        <begin position="1"/>
        <end position="107"/>
    </location>
</feature>